<proteinExistence type="predicted"/>
<gene>
    <name evidence="1" type="ORF">J2S08_000200</name>
</gene>
<accession>A0ABT9WM55</accession>
<dbReference type="Pfam" id="PF10076">
    <property type="entry name" value="Phage_Mu_Gp48"/>
    <property type="match status" value="1"/>
</dbReference>
<dbReference type="EMBL" id="JAUSTT010000001">
    <property type="protein sequence ID" value="MDQ0174369.1"/>
    <property type="molecule type" value="Genomic_DNA"/>
</dbReference>
<evidence type="ECO:0000313" key="2">
    <source>
        <dbReference type="Proteomes" id="UP001223586"/>
    </source>
</evidence>
<dbReference type="RefSeq" id="WP_307225780.1">
    <property type="nucleotide sequence ID" value="NZ_JAUSTT010000001.1"/>
</dbReference>
<dbReference type="InterPro" id="IPR018755">
    <property type="entry name" value="Phage_Mu_Gp48"/>
</dbReference>
<keyword evidence="2" id="KW-1185">Reference proteome</keyword>
<evidence type="ECO:0000313" key="1">
    <source>
        <dbReference type="EMBL" id="MDQ0174369.1"/>
    </source>
</evidence>
<protein>
    <recommendedName>
        <fullName evidence="3">DUF2313 domain-containing protein</fullName>
    </recommendedName>
</protein>
<sequence length="280" mass="32262">MISQTKRNLHEYMPPYYDHSPELTALTDIASAEIDRIRALMRDTLDQMFVRTATWGLSDWERVLDLPPMKHASLDARRERILAKLNGNAPATVRYMTDILNLFVENKTGQIIEHNEEYWFEVLMPIESLNRLAEIKNALSEVKPAHLEAIFIGEFYAILLSFIDNTYDFHVQYPICGDMPPSEAHVSIEEDEMRVTEGSYDFSVEYEVSETKVSSLKKEKTVSIDQTYDFAVEYPICGEMQPPQAQVKNSHFRSITKDNSYTVNVTYPICGDFYCGEEIS</sequence>
<dbReference type="Proteomes" id="UP001223586">
    <property type="component" value="Unassembled WGS sequence"/>
</dbReference>
<organism evidence="1 2">
    <name type="scientific">Bacillus chungangensis</name>
    <dbReference type="NCBI Taxonomy" id="587633"/>
    <lineage>
        <taxon>Bacteria</taxon>
        <taxon>Bacillati</taxon>
        <taxon>Bacillota</taxon>
        <taxon>Bacilli</taxon>
        <taxon>Bacillales</taxon>
        <taxon>Bacillaceae</taxon>
        <taxon>Bacillus</taxon>
    </lineage>
</organism>
<comment type="caution">
    <text evidence="1">The sequence shown here is derived from an EMBL/GenBank/DDBJ whole genome shotgun (WGS) entry which is preliminary data.</text>
</comment>
<evidence type="ECO:0008006" key="3">
    <source>
        <dbReference type="Google" id="ProtNLM"/>
    </source>
</evidence>
<reference evidence="1 2" key="1">
    <citation type="submission" date="2023-07" db="EMBL/GenBank/DDBJ databases">
        <title>Genomic Encyclopedia of Type Strains, Phase IV (KMG-IV): sequencing the most valuable type-strain genomes for metagenomic binning, comparative biology and taxonomic classification.</title>
        <authorList>
            <person name="Goeker M."/>
        </authorList>
    </citation>
    <scope>NUCLEOTIDE SEQUENCE [LARGE SCALE GENOMIC DNA]</scope>
    <source>
        <strain evidence="1 2">DSM 23837</strain>
    </source>
</reference>
<name>A0ABT9WM55_9BACI</name>